<dbReference type="PANTHER" id="PTHR42792:SF1">
    <property type="entry name" value="FLAGELLAR HOOK-ASSOCIATED PROTEIN 3"/>
    <property type="match status" value="1"/>
</dbReference>
<gene>
    <name evidence="6" type="ORF">C5689_08515</name>
</gene>
<dbReference type="PANTHER" id="PTHR42792">
    <property type="entry name" value="FLAGELLIN"/>
    <property type="match status" value="1"/>
</dbReference>
<dbReference type="Pfam" id="PF00700">
    <property type="entry name" value="Flagellin_C"/>
    <property type="match status" value="1"/>
</dbReference>
<dbReference type="InterPro" id="IPR046358">
    <property type="entry name" value="Flagellin_C"/>
</dbReference>
<dbReference type="AlphaFoldDB" id="A0A2U1SRX8"/>
<dbReference type="GO" id="GO:0005198">
    <property type="term" value="F:structural molecule activity"/>
    <property type="evidence" value="ECO:0007669"/>
    <property type="project" value="UniProtKB-UniRule"/>
</dbReference>
<dbReference type="InterPro" id="IPR001029">
    <property type="entry name" value="Flagellin_N"/>
</dbReference>
<dbReference type="EMBL" id="PUIV01000009">
    <property type="protein sequence ID" value="PWB94355.1"/>
    <property type="molecule type" value="Genomic_DNA"/>
</dbReference>
<name>A0A2U1SRX8_METSR</name>
<evidence type="ECO:0000256" key="1">
    <source>
        <dbReference type="ARBA" id="ARBA00005709"/>
    </source>
</evidence>
<evidence type="ECO:0000313" key="7">
    <source>
        <dbReference type="Proteomes" id="UP000245137"/>
    </source>
</evidence>
<dbReference type="Gene3D" id="1.20.1330.10">
    <property type="entry name" value="f41 fragment of flagellin, N-terminal domain"/>
    <property type="match status" value="1"/>
</dbReference>
<proteinExistence type="inferred from homology"/>
<dbReference type="InterPro" id="IPR001492">
    <property type="entry name" value="Flagellin"/>
</dbReference>
<comment type="subcellular location">
    <subcellularLocation>
        <location evidence="3">Secreted</location>
    </subcellularLocation>
    <subcellularLocation>
        <location evidence="3">Bacterial flagellum</location>
    </subcellularLocation>
</comment>
<feature type="domain" description="Flagellin N-terminal" evidence="4">
    <location>
        <begin position="6"/>
        <end position="140"/>
    </location>
</feature>
<comment type="similarity">
    <text evidence="1 3">Belongs to the bacterial flagellin family.</text>
</comment>
<evidence type="ECO:0000256" key="2">
    <source>
        <dbReference type="ARBA" id="ARBA00023143"/>
    </source>
</evidence>
<reference evidence="6 7" key="1">
    <citation type="journal article" date="2018" name="Appl. Microbiol. Biotechnol.">
        <title>Co-cultivation of the strictly anaerobic methanogen Methanosarcina barkeri with aerobic methanotrophs in an oxygen-limited membrane bioreactor.</title>
        <authorList>
            <person name="In 't Zandt M.H."/>
            <person name="van den Bosch T.J.M."/>
            <person name="Rijkers R."/>
            <person name="van Kessel M.A.H.J."/>
            <person name="Jetten M.S.M."/>
            <person name="Welte C.U."/>
        </authorList>
    </citation>
    <scope>NUCLEOTIDE SEQUENCE [LARGE SCALE GENOMIC DNA]</scope>
    <source>
        <strain evidence="6 7">DSM 17706</strain>
    </source>
</reference>
<dbReference type="OrthoDB" id="7312911at2"/>
<dbReference type="GO" id="GO:0005576">
    <property type="term" value="C:extracellular region"/>
    <property type="evidence" value="ECO:0007669"/>
    <property type="project" value="UniProtKB-SubCell"/>
</dbReference>
<protein>
    <recommendedName>
        <fullName evidence="3">Flagellin</fullName>
    </recommendedName>
</protein>
<evidence type="ECO:0000259" key="5">
    <source>
        <dbReference type="Pfam" id="PF00700"/>
    </source>
</evidence>
<evidence type="ECO:0000313" key="6">
    <source>
        <dbReference type="EMBL" id="PWB94355.1"/>
    </source>
</evidence>
<keyword evidence="6" id="KW-0969">Cilium</keyword>
<evidence type="ECO:0000256" key="3">
    <source>
        <dbReference type="RuleBase" id="RU362073"/>
    </source>
</evidence>
<dbReference type="GO" id="GO:0009288">
    <property type="term" value="C:bacterial-type flagellum"/>
    <property type="evidence" value="ECO:0007669"/>
    <property type="project" value="UniProtKB-SubCell"/>
</dbReference>
<keyword evidence="6" id="KW-0966">Cell projection</keyword>
<keyword evidence="6" id="KW-0282">Flagellum</keyword>
<sequence length="349" mass="36569">MVSITSTQTLTNALRRSVLDVQTQLSKAQAEVSTGRIADLGLGLGAAIQRDYAYGFRSDDLAALTASNNVVSTRLSATDTALSSIASAAQNFLETLISAQSAAGSDPGAIRGYAETGLKSLISTLDTSVDGVQIFGGVNTDVAPLSDYFTDPPSTAKQAVDQAFFGAFGVAQGDAGAASITDQQIQTFLSGSFADLFSSTSWSSDWSSATDETTKNRISLSQTSETSVSANEAALRKIAQAYTMVADLGVETMSSSAYRQILETASVAMSDAISELTTLRAKVGVMQKGVSDANESLAAQRDMIATQIGSLENVDPFEASTRVNNLTTQLETSYTLTGKIQQLTLSKYI</sequence>
<keyword evidence="3" id="KW-0964">Secreted</keyword>
<keyword evidence="7" id="KW-1185">Reference proteome</keyword>
<organism evidence="6 7">
    <name type="scientific">Methylosinus sporium</name>
    <dbReference type="NCBI Taxonomy" id="428"/>
    <lineage>
        <taxon>Bacteria</taxon>
        <taxon>Pseudomonadati</taxon>
        <taxon>Pseudomonadota</taxon>
        <taxon>Alphaproteobacteria</taxon>
        <taxon>Hyphomicrobiales</taxon>
        <taxon>Methylocystaceae</taxon>
        <taxon>Methylosinus</taxon>
    </lineage>
</organism>
<dbReference type="RefSeq" id="WP_108916847.1">
    <property type="nucleotide sequence ID" value="NZ_BGJY01000003.1"/>
</dbReference>
<dbReference type="Proteomes" id="UP000245137">
    <property type="component" value="Unassembled WGS sequence"/>
</dbReference>
<comment type="caution">
    <text evidence="6">The sequence shown here is derived from an EMBL/GenBank/DDBJ whole genome shotgun (WGS) entry which is preliminary data.</text>
</comment>
<evidence type="ECO:0000259" key="4">
    <source>
        <dbReference type="Pfam" id="PF00669"/>
    </source>
</evidence>
<keyword evidence="2 3" id="KW-0975">Bacterial flagellum</keyword>
<feature type="domain" description="Flagellin C-terminal" evidence="5">
    <location>
        <begin position="270"/>
        <end position="344"/>
    </location>
</feature>
<comment type="function">
    <text evidence="3">Flagellin is the subunit protein which polymerizes to form the filaments of bacterial flagella.</text>
</comment>
<dbReference type="Pfam" id="PF00669">
    <property type="entry name" value="Flagellin_N"/>
    <property type="match status" value="1"/>
</dbReference>
<dbReference type="NCBIfam" id="NF004669">
    <property type="entry name" value="PRK06008.1"/>
    <property type="match status" value="1"/>
</dbReference>
<accession>A0A2U1SRX8</accession>
<dbReference type="SUPFAM" id="SSF64518">
    <property type="entry name" value="Phase 1 flagellin"/>
    <property type="match status" value="1"/>
</dbReference>